<dbReference type="Proteomes" id="UP000474175">
    <property type="component" value="Unassembled WGS sequence"/>
</dbReference>
<feature type="compositionally biased region" description="Polar residues" evidence="1">
    <location>
        <begin position="100"/>
        <end position="130"/>
    </location>
</feature>
<keyword evidence="4" id="KW-1185">Reference proteome</keyword>
<dbReference type="RefSeq" id="WP_163940988.1">
    <property type="nucleotide sequence ID" value="NZ_JAAFZH010000001.1"/>
</dbReference>
<evidence type="ECO:0000313" key="3">
    <source>
        <dbReference type="EMBL" id="NDU93277.1"/>
    </source>
</evidence>
<accession>A0A6L9L1K8</accession>
<name>A0A6L9L1K8_9BACT</name>
<sequence length="549" mass="59782">MDELEKNIPDDFWRKAFDEASEAPPPRVWSAIESRLDESNGPKIVPLWGFGLSASRPLQWGMGVAAAMALFLVGWWAINTQSTNTGNRVAQVTESKHTDQTASNQAKSTPETTSADGTRQPDKQTTSESETLIADNNVATSTEKERIVAPESKANPVKASIGRRIKQLNQPAFTPENRVTSRLPASERKASIPFDSPNVAMSLRNSGQNPVTSANYAKAASSQSSLINTPLAQSTESVSGQNAQINELATRPMHLRSPGPIYRIVWFRPAELSVEPERSKSKHEAREAWASVSMMPSSFNPSVSIRSMQATALNTARSNQPSVNSRADFSVAYQAGAGVQLNKHWSIESGIGYLSGRSTVESPGSIYTYNSSLVANTVPQLDASVANNFYVTAVRNSVHPDANAANSYASPGNYDKIGNAMMAYQNYDNRYQQSVTNNFDYVQVPVQVGYQLLPSKRLGLSLLGGFLTNIFVRNTVGNDLVITNKDGVYRPLSVAASMGARFRYRPSQRWSASLAGMYQPSLGLGTRPESQIQSTPTSTGMSFGLDYHF</sequence>
<evidence type="ECO:0000256" key="1">
    <source>
        <dbReference type="SAM" id="MobiDB-lite"/>
    </source>
</evidence>
<dbReference type="InterPro" id="IPR025665">
    <property type="entry name" value="Beta-barrel_OMP_2"/>
</dbReference>
<dbReference type="EMBL" id="JAAFZH010000001">
    <property type="protein sequence ID" value="NDU93277.1"/>
    <property type="molecule type" value="Genomic_DNA"/>
</dbReference>
<evidence type="ECO:0000259" key="2">
    <source>
        <dbReference type="Pfam" id="PF13568"/>
    </source>
</evidence>
<proteinExistence type="predicted"/>
<dbReference type="AlphaFoldDB" id="A0A6L9L1K8"/>
<comment type="caution">
    <text evidence="3">The sequence shown here is derived from an EMBL/GenBank/DDBJ whole genome shotgun (WGS) entry which is preliminary data.</text>
</comment>
<organism evidence="3 4">
    <name type="scientific">Spirosoma terrae</name>
    <dbReference type="NCBI Taxonomy" id="1968276"/>
    <lineage>
        <taxon>Bacteria</taxon>
        <taxon>Pseudomonadati</taxon>
        <taxon>Bacteroidota</taxon>
        <taxon>Cytophagia</taxon>
        <taxon>Cytophagales</taxon>
        <taxon>Cytophagaceae</taxon>
        <taxon>Spirosoma</taxon>
    </lineage>
</organism>
<evidence type="ECO:0000313" key="4">
    <source>
        <dbReference type="Proteomes" id="UP000474175"/>
    </source>
</evidence>
<dbReference type="Pfam" id="PF13568">
    <property type="entry name" value="OMP_b-brl_2"/>
    <property type="match status" value="1"/>
</dbReference>
<protein>
    <submittedName>
        <fullName evidence="3">Anti-sigma factor</fullName>
    </submittedName>
</protein>
<reference evidence="3 4" key="1">
    <citation type="submission" date="2020-02" db="EMBL/GenBank/DDBJ databases">
        <title>Draft genome sequence of two Spirosoma agri KCTC 52727 and Spirosoma terrae KCTC 52035.</title>
        <authorList>
            <person name="Rojas J."/>
            <person name="Ambika Manirajan B."/>
            <person name="Suarez C."/>
            <person name="Ratering S."/>
            <person name="Schnell S."/>
        </authorList>
    </citation>
    <scope>NUCLEOTIDE SEQUENCE [LARGE SCALE GENOMIC DNA]</scope>
    <source>
        <strain evidence="3 4">KCTC 52035</strain>
    </source>
</reference>
<feature type="domain" description="Outer membrane protein beta-barrel" evidence="2">
    <location>
        <begin position="319"/>
        <end position="514"/>
    </location>
</feature>
<feature type="region of interest" description="Disordered" evidence="1">
    <location>
        <begin position="88"/>
        <end position="155"/>
    </location>
</feature>
<gene>
    <name evidence="3" type="ORF">GK108_00170</name>
</gene>